<dbReference type="OrthoDB" id="6103242at2"/>
<reference evidence="4 5" key="1">
    <citation type="submission" date="2017-05" db="EMBL/GenBank/DDBJ databases">
        <authorList>
            <person name="Song R."/>
            <person name="Chenine A.L."/>
            <person name="Ruprecht R.M."/>
        </authorList>
    </citation>
    <scope>NUCLEOTIDE SEQUENCE [LARGE SCALE GENOMIC DNA]</scope>
    <source>
        <strain evidence="4 5">CECT 7927</strain>
    </source>
</reference>
<protein>
    <submittedName>
        <fullName evidence="3">TnsA endonuclease N-terminal domain-containing protein</fullName>
    </submittedName>
</protein>
<dbReference type="EMBL" id="JAWRCO010000001">
    <property type="protein sequence ID" value="MDW6002336.1"/>
    <property type="molecule type" value="Genomic_DNA"/>
</dbReference>
<dbReference type="GO" id="GO:0004519">
    <property type="term" value="F:endonuclease activity"/>
    <property type="evidence" value="ECO:0007669"/>
    <property type="project" value="UniProtKB-KW"/>
</dbReference>
<dbReference type="EMBL" id="FXXI01000012">
    <property type="protein sequence ID" value="SMS02766.1"/>
    <property type="molecule type" value="Genomic_DNA"/>
</dbReference>
<evidence type="ECO:0000313" key="4">
    <source>
        <dbReference type="EMBL" id="SMS02766.1"/>
    </source>
</evidence>
<evidence type="ECO:0000313" key="5">
    <source>
        <dbReference type="Proteomes" id="UP000196125"/>
    </source>
</evidence>
<feature type="domain" description="TnsA endonuclease C-terminal" evidence="1">
    <location>
        <begin position="130"/>
        <end position="204"/>
    </location>
</feature>
<evidence type="ECO:0000313" key="6">
    <source>
        <dbReference type="Proteomes" id="UP001283366"/>
    </source>
</evidence>
<name>A0A1Y6IYR8_9VIBR</name>
<organism evidence="4 5">
    <name type="scientific">Vibrio mangrovi</name>
    <dbReference type="NCBI Taxonomy" id="474394"/>
    <lineage>
        <taxon>Bacteria</taxon>
        <taxon>Pseudomonadati</taxon>
        <taxon>Pseudomonadota</taxon>
        <taxon>Gammaproteobacteria</taxon>
        <taxon>Vibrionales</taxon>
        <taxon>Vibrionaceae</taxon>
        <taxon>Vibrio</taxon>
    </lineage>
</organism>
<keyword evidence="6" id="KW-1185">Reference proteome</keyword>
<accession>A0A1Y6IYR8</accession>
<dbReference type="Pfam" id="PF08721">
    <property type="entry name" value="Tn7_Tnp_TnsA_C"/>
    <property type="match status" value="1"/>
</dbReference>
<keyword evidence="3" id="KW-0255">Endonuclease</keyword>
<dbReference type="InterPro" id="IPR011856">
    <property type="entry name" value="tRNA_endonuc-like_dom_sf"/>
</dbReference>
<keyword evidence="3" id="KW-0540">Nuclease</keyword>
<dbReference type="InterPro" id="IPR014833">
    <property type="entry name" value="TnsA_N"/>
</dbReference>
<keyword evidence="3" id="KW-0378">Hydrolase</keyword>
<evidence type="ECO:0000259" key="2">
    <source>
        <dbReference type="Pfam" id="PF08722"/>
    </source>
</evidence>
<reference evidence="3 6" key="2">
    <citation type="submission" date="2023-11" db="EMBL/GenBank/DDBJ databases">
        <title>Plant-associative lifestyle of Vibrio porteresiae and its evolutionary dynamics.</title>
        <authorList>
            <person name="Rameshkumar N."/>
            <person name="Kirti K."/>
        </authorList>
    </citation>
    <scope>NUCLEOTIDE SEQUENCE [LARGE SCALE GENOMIC DNA]</scope>
    <source>
        <strain evidence="3 6">MSSRF38</strain>
    </source>
</reference>
<dbReference type="GO" id="GO:0003676">
    <property type="term" value="F:nucleic acid binding"/>
    <property type="evidence" value="ECO:0007669"/>
    <property type="project" value="InterPro"/>
</dbReference>
<sequence length="218" mass="25647">MSVRQIPKNYRNVTGIASSQKTKAGFFESTLERDLLTLFEFDKNVISFDVQPVAIQWVDSEGKYRTYTPDALVHYRNGLCPFSQKNIVLCEVKYRDDIRDNWEVLKPKFRAAIQYANKMGWRFKLMTEKEIRTIYMENARFLLSYLHRESDEQHAELLVKHLRSMSFCTIEELIKAIFFDKWSQAELIPTLWNMIATGEIRTDLNIPLTMSASIWLEG</sequence>
<dbReference type="AlphaFoldDB" id="A0A1Y6IYR8"/>
<evidence type="ECO:0000259" key="1">
    <source>
        <dbReference type="Pfam" id="PF08721"/>
    </source>
</evidence>
<dbReference type="Proteomes" id="UP001283366">
    <property type="component" value="Unassembled WGS sequence"/>
</dbReference>
<dbReference type="RefSeq" id="WP_087482771.1">
    <property type="nucleotide sequence ID" value="NZ_AP024883.1"/>
</dbReference>
<evidence type="ECO:0000313" key="3">
    <source>
        <dbReference type="EMBL" id="MDW6002336.1"/>
    </source>
</evidence>
<proteinExistence type="predicted"/>
<dbReference type="Pfam" id="PF08722">
    <property type="entry name" value="Tn7_TnsA-like_N"/>
    <property type="match status" value="1"/>
</dbReference>
<gene>
    <name evidence="3" type="ORF">SBX37_05585</name>
    <name evidence="4" type="ORF">VIM7927_04106</name>
</gene>
<dbReference type="InterPro" id="IPR014832">
    <property type="entry name" value="TnsA_C"/>
</dbReference>
<dbReference type="Proteomes" id="UP000196125">
    <property type="component" value="Unassembled WGS sequence"/>
</dbReference>
<feature type="domain" description="TnsA endonuclease N-terminal" evidence="2">
    <location>
        <begin position="42"/>
        <end position="128"/>
    </location>
</feature>
<dbReference type="Gene3D" id="3.40.1350.10">
    <property type="match status" value="1"/>
</dbReference>